<dbReference type="AlphaFoldDB" id="A0A8B8ZW90"/>
<gene>
    <name evidence="3" type="primary">LOC113461004</name>
</gene>
<sequence length="140" mass="16019">MVVLHAVTTDRKALRERTEKLFSWLSFFCSTQIQFRVLVLPRSARIRRAAGGDLSRISISLAAATRSSDADQDAEIRIDIRFVVIYTFLEIGIKFLCFCSRGAWMDDRVAPQRRLQDLEGFDGVETGLYRRHGCHIIVIL</sequence>
<protein>
    <submittedName>
        <fullName evidence="3">Uncharacterized protein LOC113461004</fullName>
    </submittedName>
</protein>
<keyword evidence="1" id="KW-0812">Transmembrane</keyword>
<organism evidence="2 3">
    <name type="scientific">Phoenix dactylifera</name>
    <name type="common">Date palm</name>
    <dbReference type="NCBI Taxonomy" id="42345"/>
    <lineage>
        <taxon>Eukaryota</taxon>
        <taxon>Viridiplantae</taxon>
        <taxon>Streptophyta</taxon>
        <taxon>Embryophyta</taxon>
        <taxon>Tracheophyta</taxon>
        <taxon>Spermatophyta</taxon>
        <taxon>Magnoliopsida</taxon>
        <taxon>Liliopsida</taxon>
        <taxon>Arecaceae</taxon>
        <taxon>Coryphoideae</taxon>
        <taxon>Phoeniceae</taxon>
        <taxon>Phoenix</taxon>
    </lineage>
</organism>
<feature type="transmembrane region" description="Helical" evidence="1">
    <location>
        <begin position="21"/>
        <end position="39"/>
    </location>
</feature>
<evidence type="ECO:0000313" key="2">
    <source>
        <dbReference type="Proteomes" id="UP000228380"/>
    </source>
</evidence>
<dbReference type="RefSeq" id="XP_038978556.1">
    <property type="nucleotide sequence ID" value="XM_039122628.1"/>
</dbReference>
<proteinExistence type="predicted"/>
<keyword evidence="1" id="KW-0472">Membrane</keyword>
<dbReference type="GeneID" id="113461004"/>
<keyword evidence="2" id="KW-1185">Reference proteome</keyword>
<accession>A0A8B8ZW90</accession>
<evidence type="ECO:0000313" key="3">
    <source>
        <dbReference type="RefSeq" id="XP_038978556.1"/>
    </source>
</evidence>
<dbReference type="KEGG" id="pda:113461004"/>
<reference evidence="3" key="1">
    <citation type="submission" date="2025-08" db="UniProtKB">
        <authorList>
            <consortium name="RefSeq"/>
        </authorList>
    </citation>
    <scope>IDENTIFICATION</scope>
    <source>
        <tissue evidence="3">Young leaves</tissue>
    </source>
</reference>
<name>A0A8B8ZW90_PHODC</name>
<evidence type="ECO:0000256" key="1">
    <source>
        <dbReference type="SAM" id="Phobius"/>
    </source>
</evidence>
<keyword evidence="1" id="KW-1133">Transmembrane helix</keyword>
<dbReference type="Proteomes" id="UP000228380">
    <property type="component" value="Unplaced"/>
</dbReference>